<feature type="region of interest" description="Disordered" evidence="13">
    <location>
        <begin position="1"/>
        <end position="42"/>
    </location>
</feature>
<keyword evidence="18" id="KW-1185">Reference proteome</keyword>
<dbReference type="SUPFAM" id="SSF57667">
    <property type="entry name" value="beta-beta-alpha zinc fingers"/>
    <property type="match status" value="1"/>
</dbReference>
<evidence type="ECO:0000256" key="11">
    <source>
        <dbReference type="ARBA" id="ARBA00049303"/>
    </source>
</evidence>
<dbReference type="EMBL" id="KZ301971">
    <property type="protein sequence ID" value="PFH54009.1"/>
    <property type="molecule type" value="Genomic_DNA"/>
</dbReference>
<dbReference type="GO" id="GO:0008270">
    <property type="term" value="F:zinc ion binding"/>
    <property type="evidence" value="ECO:0007669"/>
    <property type="project" value="UniProtKB-KW"/>
</dbReference>
<evidence type="ECO:0000256" key="4">
    <source>
        <dbReference type="ARBA" id="ARBA00022603"/>
    </source>
</evidence>
<dbReference type="InterPro" id="IPR025799">
    <property type="entry name" value="Arg_MeTrfase"/>
</dbReference>
<dbReference type="PANTHER" id="PTHR11006">
    <property type="entry name" value="PROTEIN ARGININE N-METHYLTRANSFERASE"/>
    <property type="match status" value="1"/>
</dbReference>
<evidence type="ECO:0000256" key="13">
    <source>
        <dbReference type="SAM" id="MobiDB-lite"/>
    </source>
</evidence>
<keyword evidence="7" id="KW-0479">Metal-binding</keyword>
<evidence type="ECO:0000256" key="12">
    <source>
        <dbReference type="PROSITE-ProRule" id="PRU01015"/>
    </source>
</evidence>
<proteinExistence type="predicted"/>
<dbReference type="AlphaFoldDB" id="A0A2A9NTY3"/>
<evidence type="ECO:0000259" key="15">
    <source>
        <dbReference type="Pfam" id="PF21137"/>
    </source>
</evidence>
<dbReference type="OrthoDB" id="7848332at2759"/>
<sequence length="572" mass="64484">MSYQLNVSARSETEDTPADRVSSDGDEEDDEEENWDDWVSDSATTQPCRSLFDEKTLPSVEDALRHDKTVHTFDLDYICSNLSLDIHGRIRLINFIRKNKISPDVARDFIGTEPFFSSDEYLIPILEDDPLLQFQPQWSDSEDENVDPQKRIRSLQRQLATAKQDLVEYRNLVTREVDITRLLEALDTEKQEGATKVARDDDDYYFQSYQENDIHAIMIQDKVRTSTYAHFILTNPSLFRDAVVLDVGCGTGILSLFAARAGAKRVIAVDASDVADRAKYVVQANGLEDIITVIKGRVEDISLPDGIEKVDIIVSEWMGYALLYESMLDSVLHARDQFLKPEGLMAPSQCRMLLALCDASDVYKERITSWSDVYGFDMSIMAESAFGEAAIDVVGPESLLGEPCIVKDFVLKDVHSRHLNFSSDFTLISTIGKRSKVNTFVLYFDTFFSPTGQSLSQNTPAHTLKEGDVALAELWPVGGKPASKRRQSLGKEKVNTSSFSTGPRSVPTHWKQTLFLLREPFSVVEGSVVSGTFHCRKSDKNSRELDIEIHYSVQKDTETPSNQLHVQLFKVR</sequence>
<comment type="catalytic activity">
    <reaction evidence="10">
        <text>L-arginyl-[protein] + 2 S-adenosyl-L-methionine = N(omega),N(omega)-dimethyl-L-arginyl-[protein] + 2 S-adenosyl-L-homocysteine + 2 H(+)</text>
        <dbReference type="Rhea" id="RHEA:48096"/>
        <dbReference type="Rhea" id="RHEA-COMP:10532"/>
        <dbReference type="Rhea" id="RHEA-COMP:11991"/>
        <dbReference type="ChEBI" id="CHEBI:15378"/>
        <dbReference type="ChEBI" id="CHEBI:29965"/>
        <dbReference type="ChEBI" id="CHEBI:57856"/>
        <dbReference type="ChEBI" id="CHEBI:59789"/>
        <dbReference type="ChEBI" id="CHEBI:61897"/>
        <dbReference type="EC" id="2.1.1.319"/>
    </reaction>
    <physiologicalReaction direction="left-to-right" evidence="10">
        <dbReference type="Rhea" id="RHEA:48097"/>
    </physiologicalReaction>
</comment>
<dbReference type="EC" id="2.1.1.319" evidence="2"/>
<dbReference type="InterPro" id="IPR029063">
    <property type="entry name" value="SAM-dependent_MTases_sf"/>
</dbReference>
<feature type="domain" description="Protein arginine N-methyltransferase 3-like C2H2 zinc finger" evidence="15">
    <location>
        <begin position="78"/>
        <end position="124"/>
    </location>
</feature>
<dbReference type="GO" id="GO:0035242">
    <property type="term" value="F:protein-arginine omega-N asymmetric methyltransferase activity"/>
    <property type="evidence" value="ECO:0007669"/>
    <property type="project" value="UniProtKB-EC"/>
</dbReference>
<reference evidence="17 18" key="1">
    <citation type="submission" date="2014-02" db="EMBL/GenBank/DDBJ databases">
        <title>Transposable element dynamics among asymbiotic and ectomycorrhizal Amanita fungi.</title>
        <authorList>
            <consortium name="DOE Joint Genome Institute"/>
            <person name="Hess J."/>
            <person name="Skrede I."/>
            <person name="Wolfe B."/>
            <person name="LaButti K."/>
            <person name="Ohm R.A."/>
            <person name="Grigoriev I.V."/>
            <person name="Pringle A."/>
        </authorList>
    </citation>
    <scope>NUCLEOTIDE SEQUENCE [LARGE SCALE GENOMIC DNA]</scope>
    <source>
        <strain evidence="17 18">SKay4041</strain>
    </source>
</reference>
<dbReference type="Pfam" id="PF22528">
    <property type="entry name" value="PRMT_C"/>
    <property type="match status" value="2"/>
</dbReference>
<dbReference type="STRING" id="703135.A0A2A9NTY3"/>
<evidence type="ECO:0000256" key="3">
    <source>
        <dbReference type="ARBA" id="ARBA00022490"/>
    </source>
</evidence>
<dbReference type="GO" id="GO:0005829">
    <property type="term" value="C:cytosol"/>
    <property type="evidence" value="ECO:0007669"/>
    <property type="project" value="UniProtKB-SubCell"/>
</dbReference>
<name>A0A2A9NTY3_9AGAR</name>
<feature type="region of interest" description="Disordered" evidence="13">
    <location>
        <begin position="480"/>
        <end position="505"/>
    </location>
</feature>
<comment type="subcellular location">
    <subcellularLocation>
        <location evidence="1">Cytoplasm</location>
        <location evidence="1">Cytosol</location>
    </subcellularLocation>
</comment>
<evidence type="ECO:0000256" key="1">
    <source>
        <dbReference type="ARBA" id="ARBA00004514"/>
    </source>
</evidence>
<evidence type="ECO:0000256" key="9">
    <source>
        <dbReference type="ARBA" id="ARBA00022833"/>
    </source>
</evidence>
<dbReference type="GO" id="GO:0005634">
    <property type="term" value="C:nucleus"/>
    <property type="evidence" value="ECO:0007669"/>
    <property type="project" value="TreeGrafter"/>
</dbReference>
<dbReference type="CDD" id="cd02440">
    <property type="entry name" value="AdoMet_MTases"/>
    <property type="match status" value="1"/>
</dbReference>
<protein>
    <recommendedName>
        <fullName evidence="2">type I protein arginine methyltransferase</fullName>
        <ecNumber evidence="2">2.1.1.319</ecNumber>
    </recommendedName>
</protein>
<dbReference type="GO" id="GO:0032259">
    <property type="term" value="P:methylation"/>
    <property type="evidence" value="ECO:0007669"/>
    <property type="project" value="UniProtKB-KW"/>
</dbReference>
<accession>A0A2A9NTY3</accession>
<dbReference type="InterPro" id="IPR049482">
    <property type="entry name" value="ANM3-like_C2H2_Zf"/>
</dbReference>
<dbReference type="Pfam" id="PF21137">
    <property type="entry name" value="ANM3_C2H2_Zf"/>
    <property type="match status" value="1"/>
</dbReference>
<keyword evidence="6 12" id="KW-0949">S-adenosyl-L-methionine</keyword>
<evidence type="ECO:0000256" key="8">
    <source>
        <dbReference type="ARBA" id="ARBA00022771"/>
    </source>
</evidence>
<keyword evidence="4 12" id="KW-0489">Methyltransferase</keyword>
<feature type="domain" description="Protein arginine N-methyltransferase" evidence="16">
    <location>
        <begin position="495"/>
        <end position="554"/>
    </location>
</feature>
<keyword evidence="5 12" id="KW-0808">Transferase</keyword>
<dbReference type="FunFam" id="3.40.50.150:FF:000003">
    <property type="entry name" value="Blast:Protein arginine N-methyltransferase 1"/>
    <property type="match status" value="1"/>
</dbReference>
<feature type="compositionally biased region" description="Polar residues" evidence="13">
    <location>
        <begin position="1"/>
        <end position="10"/>
    </location>
</feature>
<evidence type="ECO:0000259" key="14">
    <source>
        <dbReference type="Pfam" id="PF13649"/>
    </source>
</evidence>
<evidence type="ECO:0000256" key="7">
    <source>
        <dbReference type="ARBA" id="ARBA00022723"/>
    </source>
</evidence>
<comment type="catalytic activity">
    <reaction evidence="11">
        <text>L-arginyl-[protein] + S-adenosyl-L-methionine = N(omega)-methyl-L-arginyl-[protein] + S-adenosyl-L-homocysteine + H(+)</text>
        <dbReference type="Rhea" id="RHEA:48100"/>
        <dbReference type="Rhea" id="RHEA-COMP:10532"/>
        <dbReference type="Rhea" id="RHEA-COMP:11990"/>
        <dbReference type="ChEBI" id="CHEBI:15378"/>
        <dbReference type="ChEBI" id="CHEBI:29965"/>
        <dbReference type="ChEBI" id="CHEBI:57856"/>
        <dbReference type="ChEBI" id="CHEBI:59789"/>
        <dbReference type="ChEBI" id="CHEBI:65280"/>
    </reaction>
    <physiologicalReaction direction="left-to-right" evidence="11">
        <dbReference type="Rhea" id="RHEA:48101"/>
    </physiologicalReaction>
</comment>
<dbReference type="SUPFAM" id="SSF53335">
    <property type="entry name" value="S-adenosyl-L-methionine-dependent methyltransferases"/>
    <property type="match status" value="1"/>
</dbReference>
<evidence type="ECO:0000256" key="2">
    <source>
        <dbReference type="ARBA" id="ARBA00011925"/>
    </source>
</evidence>
<feature type="compositionally biased region" description="Basic and acidic residues" evidence="13">
    <location>
        <begin position="11"/>
        <end position="23"/>
    </location>
</feature>
<keyword evidence="3" id="KW-0963">Cytoplasm</keyword>
<evidence type="ECO:0000256" key="5">
    <source>
        <dbReference type="ARBA" id="ARBA00022679"/>
    </source>
</evidence>
<evidence type="ECO:0000313" key="18">
    <source>
        <dbReference type="Proteomes" id="UP000242287"/>
    </source>
</evidence>
<dbReference type="InterPro" id="IPR055135">
    <property type="entry name" value="PRMT_dom"/>
</dbReference>
<feature type="compositionally biased region" description="Acidic residues" evidence="13">
    <location>
        <begin position="24"/>
        <end position="39"/>
    </location>
</feature>
<dbReference type="GO" id="GO:0042054">
    <property type="term" value="F:histone methyltransferase activity"/>
    <property type="evidence" value="ECO:0007669"/>
    <property type="project" value="TreeGrafter"/>
</dbReference>
<evidence type="ECO:0000256" key="6">
    <source>
        <dbReference type="ARBA" id="ARBA00022691"/>
    </source>
</evidence>
<dbReference type="PROSITE" id="PS51678">
    <property type="entry name" value="SAM_MT_PRMT"/>
    <property type="match status" value="1"/>
</dbReference>
<dbReference type="Pfam" id="PF13649">
    <property type="entry name" value="Methyltransf_25"/>
    <property type="match status" value="1"/>
</dbReference>
<evidence type="ECO:0000259" key="16">
    <source>
        <dbReference type="Pfam" id="PF22528"/>
    </source>
</evidence>
<feature type="domain" description="Methyltransferase" evidence="14">
    <location>
        <begin position="244"/>
        <end position="343"/>
    </location>
</feature>
<dbReference type="InterPro" id="IPR041698">
    <property type="entry name" value="Methyltransf_25"/>
</dbReference>
<keyword evidence="8" id="KW-0863">Zinc-finger</keyword>
<feature type="domain" description="Protein arginine N-methyltransferase" evidence="16">
    <location>
        <begin position="353"/>
        <end position="453"/>
    </location>
</feature>
<dbReference type="Gene3D" id="3.40.50.150">
    <property type="entry name" value="Vaccinia Virus protein VP39"/>
    <property type="match status" value="1"/>
</dbReference>
<keyword evidence="9" id="KW-0862">Zinc</keyword>
<evidence type="ECO:0000256" key="10">
    <source>
        <dbReference type="ARBA" id="ARBA00047384"/>
    </source>
</evidence>
<evidence type="ECO:0000313" key="17">
    <source>
        <dbReference type="EMBL" id="PFH54009.1"/>
    </source>
</evidence>
<gene>
    <name evidence="17" type="ORF">AMATHDRAFT_73046</name>
</gene>
<dbReference type="Gene3D" id="2.70.160.11">
    <property type="entry name" value="Hnrnp arginine n-methyltransferase1"/>
    <property type="match status" value="1"/>
</dbReference>
<dbReference type="PANTHER" id="PTHR11006:SF53">
    <property type="entry name" value="PROTEIN ARGININE N-METHYLTRANSFERASE 3"/>
    <property type="match status" value="1"/>
</dbReference>
<dbReference type="Proteomes" id="UP000242287">
    <property type="component" value="Unassembled WGS sequence"/>
</dbReference>
<dbReference type="InterPro" id="IPR036236">
    <property type="entry name" value="Znf_C2H2_sf"/>
</dbReference>
<organism evidence="17 18">
    <name type="scientific">Amanita thiersii Skay4041</name>
    <dbReference type="NCBI Taxonomy" id="703135"/>
    <lineage>
        <taxon>Eukaryota</taxon>
        <taxon>Fungi</taxon>
        <taxon>Dikarya</taxon>
        <taxon>Basidiomycota</taxon>
        <taxon>Agaricomycotina</taxon>
        <taxon>Agaricomycetes</taxon>
        <taxon>Agaricomycetidae</taxon>
        <taxon>Agaricales</taxon>
        <taxon>Pluteineae</taxon>
        <taxon>Amanitaceae</taxon>
        <taxon>Amanita</taxon>
    </lineage>
</organism>